<dbReference type="CDD" id="cd06325">
    <property type="entry name" value="PBP1_ABC_unchar_transporter"/>
    <property type="match status" value="1"/>
</dbReference>
<dbReference type="KEGG" id="hadh:FRZ61_35360"/>
<evidence type="ECO:0000256" key="1">
    <source>
        <dbReference type="SAM" id="SignalP"/>
    </source>
</evidence>
<keyword evidence="3" id="KW-1185">Reference proteome</keyword>
<dbReference type="EMBL" id="CP042582">
    <property type="protein sequence ID" value="QEX23598.1"/>
    <property type="molecule type" value="Genomic_DNA"/>
</dbReference>
<reference evidence="2 3" key="1">
    <citation type="submission" date="2019-08" db="EMBL/GenBank/DDBJ databases">
        <title>Hyperibacter terrae gen. nov., sp. nov. and Hyperibacter viscosus sp. nov., two new members in the family Rhodospirillaceae isolated from the rhizosphere of Hypericum perforatum.</title>
        <authorList>
            <person name="Noviana Z."/>
        </authorList>
    </citation>
    <scope>NUCLEOTIDE SEQUENCE [LARGE SCALE GENOMIC DNA]</scope>
    <source>
        <strain evidence="2 3">R5959</strain>
    </source>
</reference>
<feature type="signal peptide" evidence="1">
    <location>
        <begin position="1"/>
        <end position="28"/>
    </location>
</feature>
<sequence>MKRSRWGLMAGAAALAAILLAAAQGRSADTVTIAVTAIVEHPALDAVRDGVRDELEAEGYAQGKNLTFVYESAQGNPATAAQIARKFVGDGPDVIVPISTPSAQAVVAATQDIPVVFTAVTDPLDAKLVTNLEKPGGNVTGVRDTAPIAKQLALIREILPNAKVIGMPYNPGEANGVALLNMVKKEAPALGFSVVEAAAPKSSDVMAAAQSLVGKADVIYVSTDNQIVSAFASVVKVGVDNKLPVFAGDTDSVPRGAIAAIGFDYYDVGRQTGKIVVRVLKGEKPGDIAVQDVGTLQLFVNPGAAKAMGVTIPDAVMQRAKKVVQ</sequence>
<accession>A0A5J6N0S0</accession>
<evidence type="ECO:0000313" key="3">
    <source>
        <dbReference type="Proteomes" id="UP000325797"/>
    </source>
</evidence>
<protein>
    <submittedName>
        <fullName evidence="2">ABC transporter substrate-binding protein</fullName>
    </submittedName>
</protein>
<dbReference type="InterPro" id="IPR007487">
    <property type="entry name" value="ABC_transpt-TYRBP-like"/>
</dbReference>
<feature type="chain" id="PRO_5023901903" evidence="1">
    <location>
        <begin position="29"/>
        <end position="325"/>
    </location>
</feature>
<dbReference type="Gene3D" id="3.40.50.2300">
    <property type="match status" value="2"/>
</dbReference>
<proteinExistence type="predicted"/>
<dbReference type="SUPFAM" id="SSF53822">
    <property type="entry name" value="Periplasmic binding protein-like I"/>
    <property type="match status" value="1"/>
</dbReference>
<dbReference type="AlphaFoldDB" id="A0A5J6N0S0"/>
<dbReference type="PANTHER" id="PTHR35271:SF1">
    <property type="entry name" value="ABC TRANSPORTER, SUBSTRATE-BINDING LIPOPROTEIN"/>
    <property type="match status" value="1"/>
</dbReference>
<name>A0A5J6N0S0_9PROT</name>
<dbReference type="PANTHER" id="PTHR35271">
    <property type="entry name" value="ABC TRANSPORTER, SUBSTRATE-BINDING LIPOPROTEIN-RELATED"/>
    <property type="match status" value="1"/>
</dbReference>
<organism evidence="2 3">
    <name type="scientific">Hypericibacter adhaerens</name>
    <dbReference type="NCBI Taxonomy" id="2602016"/>
    <lineage>
        <taxon>Bacteria</taxon>
        <taxon>Pseudomonadati</taxon>
        <taxon>Pseudomonadota</taxon>
        <taxon>Alphaproteobacteria</taxon>
        <taxon>Rhodospirillales</taxon>
        <taxon>Dongiaceae</taxon>
        <taxon>Hypericibacter</taxon>
    </lineage>
</organism>
<dbReference type="RefSeq" id="WP_225308869.1">
    <property type="nucleotide sequence ID" value="NZ_CP042582.1"/>
</dbReference>
<evidence type="ECO:0000313" key="2">
    <source>
        <dbReference type="EMBL" id="QEX23598.1"/>
    </source>
</evidence>
<dbReference type="Proteomes" id="UP000325797">
    <property type="component" value="Chromosome"/>
</dbReference>
<dbReference type="InterPro" id="IPR028082">
    <property type="entry name" value="Peripla_BP_I"/>
</dbReference>
<keyword evidence="1" id="KW-0732">Signal</keyword>
<dbReference type="Pfam" id="PF04392">
    <property type="entry name" value="ABC_sub_bind"/>
    <property type="match status" value="1"/>
</dbReference>
<gene>
    <name evidence="2" type="ORF">FRZ61_35360</name>
</gene>